<protein>
    <submittedName>
        <fullName evidence="1">Sporulation protein YqfC</fullName>
    </submittedName>
</protein>
<dbReference type="InterPro" id="IPR022476">
    <property type="entry name" value="Spore_YabP/YqfC"/>
</dbReference>
<gene>
    <name evidence="1" type="ORF">SAMN02745823_01462</name>
</gene>
<dbReference type="OrthoDB" id="2989236at2"/>
<accession>A0A1M5WYW9</accession>
<reference evidence="1 2" key="1">
    <citation type="submission" date="2016-11" db="EMBL/GenBank/DDBJ databases">
        <authorList>
            <person name="Jaros S."/>
            <person name="Januszkiewicz K."/>
            <person name="Wedrychowicz H."/>
        </authorList>
    </citation>
    <scope>NUCLEOTIDE SEQUENCE [LARGE SCALE GENOMIC DNA]</scope>
    <source>
        <strain evidence="1 2">DSM 10068</strain>
    </source>
</reference>
<dbReference type="AlphaFoldDB" id="A0A1M5WYW9"/>
<name>A0A1M5WYW9_9FIRM</name>
<sequence length="93" mass="10118">MNTDKNKKNIIDRAVDAFDLPGEVLAGLPKLTVTGNRRIHIECHKGIIEYDGSLIAVNGGAAVIRIRGENLEIVSMSAEEILIKGFVVGIEFE</sequence>
<evidence type="ECO:0000313" key="2">
    <source>
        <dbReference type="Proteomes" id="UP000183995"/>
    </source>
</evidence>
<organism evidence="1 2">
    <name type="scientific">Sporobacter termitidis DSM 10068</name>
    <dbReference type="NCBI Taxonomy" id="1123282"/>
    <lineage>
        <taxon>Bacteria</taxon>
        <taxon>Bacillati</taxon>
        <taxon>Bacillota</taxon>
        <taxon>Clostridia</taxon>
        <taxon>Eubacteriales</taxon>
        <taxon>Oscillospiraceae</taxon>
        <taxon>Sporobacter</taxon>
    </lineage>
</organism>
<dbReference type="STRING" id="1123282.SAMN02745823_01462"/>
<dbReference type="RefSeq" id="WP_159435363.1">
    <property type="nucleotide sequence ID" value="NZ_FQXV01000004.1"/>
</dbReference>
<dbReference type="Proteomes" id="UP000183995">
    <property type="component" value="Unassembled WGS sequence"/>
</dbReference>
<proteinExistence type="predicted"/>
<evidence type="ECO:0000313" key="1">
    <source>
        <dbReference type="EMBL" id="SHH92532.1"/>
    </source>
</evidence>
<dbReference type="Pfam" id="PF07873">
    <property type="entry name" value="YabP"/>
    <property type="match status" value="1"/>
</dbReference>
<dbReference type="EMBL" id="FQXV01000004">
    <property type="protein sequence ID" value="SHH92532.1"/>
    <property type="molecule type" value="Genomic_DNA"/>
</dbReference>
<keyword evidence="2" id="KW-1185">Reference proteome</keyword>